<organism evidence="1 2">
    <name type="scientific">Coemansia nantahalensis</name>
    <dbReference type="NCBI Taxonomy" id="2789366"/>
    <lineage>
        <taxon>Eukaryota</taxon>
        <taxon>Fungi</taxon>
        <taxon>Fungi incertae sedis</taxon>
        <taxon>Zoopagomycota</taxon>
        <taxon>Kickxellomycotina</taxon>
        <taxon>Kickxellomycetes</taxon>
        <taxon>Kickxellales</taxon>
        <taxon>Kickxellaceae</taxon>
        <taxon>Coemansia</taxon>
    </lineage>
</organism>
<sequence length="515" mass="55174">MPAARFVRRMLGRGSGGANDGSLDIPAPAAGAAPPAAGAAASSVYEAPADFTDASSLDSGGKEPIGEAVAFGEKEAVRAAVSQGTALEEEAQQGDQGAAEADGVRSPVQPRNAGFLRSFSNVVCIIIGTGCLQIPYAFAKTGWIGIIILFLSAFIGSYTGVLAIRCLYYQGPMGQRLHSFPQIGRAAFGRVGQYVTQFFNYTYTLGATCLYIILSGQFIYDMLSTLGVGVPQKVWMIIVTVVMWIPVALLKEMSEAAIMAIFGLLASIAVILICTVMSVVKPYTVMYPNSPAPDHHAALGAGIPIALSSIVFSFAGTVVYPHVEESMRKPKQWPMVVYAAMGFCAVFYLMIGVSGYWAYGDLVVSPVLDSIPRGAPATVGKILITVHVIIASPILLLSLFLDIEKQWRITAERLGKKREFLVRLVYRTAIVAAVCGVSLAIPYFSDFLGLISSISCVTMYAMVPIICYLKLFGHRIAPWYEKIWMVVVLAISSVACVWGSIDSIKNLIKDVQGSK</sequence>
<dbReference type="EMBL" id="JANBUJ010001435">
    <property type="protein sequence ID" value="KAJ2767390.1"/>
    <property type="molecule type" value="Genomic_DNA"/>
</dbReference>
<comment type="caution">
    <text evidence="1">The sequence shown here is derived from an EMBL/GenBank/DDBJ whole genome shotgun (WGS) entry which is preliminary data.</text>
</comment>
<evidence type="ECO:0000313" key="2">
    <source>
        <dbReference type="Proteomes" id="UP001140234"/>
    </source>
</evidence>
<accession>A0ACC1JU82</accession>
<reference evidence="1" key="1">
    <citation type="submission" date="2022-07" db="EMBL/GenBank/DDBJ databases">
        <title>Phylogenomic reconstructions and comparative analyses of Kickxellomycotina fungi.</title>
        <authorList>
            <person name="Reynolds N.K."/>
            <person name="Stajich J.E."/>
            <person name="Barry K."/>
            <person name="Grigoriev I.V."/>
            <person name="Crous P."/>
            <person name="Smith M.E."/>
        </authorList>
    </citation>
    <scope>NUCLEOTIDE SEQUENCE</scope>
    <source>
        <strain evidence="1">CBS 109366</strain>
    </source>
</reference>
<dbReference type="Proteomes" id="UP001140234">
    <property type="component" value="Unassembled WGS sequence"/>
</dbReference>
<keyword evidence="2" id="KW-1185">Reference proteome</keyword>
<gene>
    <name evidence="1" type="ORF">IWQ57_003965</name>
</gene>
<protein>
    <submittedName>
        <fullName evidence="1">Uncharacterized protein</fullName>
    </submittedName>
</protein>
<name>A0ACC1JU82_9FUNG</name>
<proteinExistence type="predicted"/>
<evidence type="ECO:0000313" key="1">
    <source>
        <dbReference type="EMBL" id="KAJ2767390.1"/>
    </source>
</evidence>